<protein>
    <submittedName>
        <fullName evidence="1">Uncharacterized protein</fullName>
    </submittedName>
</protein>
<name>A0ABV7F4L5_9BURK</name>
<comment type="caution">
    <text evidence="1">The sequence shown here is derived from an EMBL/GenBank/DDBJ whole genome shotgun (WGS) entry which is preliminary data.</text>
</comment>
<evidence type="ECO:0000313" key="1">
    <source>
        <dbReference type="EMBL" id="MFC3108940.1"/>
    </source>
</evidence>
<dbReference type="EMBL" id="JBHRTP010000040">
    <property type="protein sequence ID" value="MFC3108940.1"/>
    <property type="molecule type" value="Genomic_DNA"/>
</dbReference>
<dbReference type="Proteomes" id="UP001595530">
    <property type="component" value="Unassembled WGS sequence"/>
</dbReference>
<accession>A0ABV7F4L5</accession>
<sequence>MKLFCWGFMQGDHPGTGMDFVRLPDKVQARIFKEMTKVADAKGKPLQWSPM</sequence>
<keyword evidence="2" id="KW-1185">Reference proteome</keyword>
<organism evidence="1 2">
    <name type="scientific">Undibacterium arcticum</name>
    <dbReference type="NCBI Taxonomy" id="1762892"/>
    <lineage>
        <taxon>Bacteria</taxon>
        <taxon>Pseudomonadati</taxon>
        <taxon>Pseudomonadota</taxon>
        <taxon>Betaproteobacteria</taxon>
        <taxon>Burkholderiales</taxon>
        <taxon>Oxalobacteraceae</taxon>
        <taxon>Undibacterium</taxon>
    </lineage>
</organism>
<dbReference type="RefSeq" id="WP_390323552.1">
    <property type="nucleotide sequence ID" value="NZ_JBHRTP010000040.1"/>
</dbReference>
<gene>
    <name evidence="1" type="ORF">ACFOFO_13390</name>
</gene>
<evidence type="ECO:0000313" key="2">
    <source>
        <dbReference type="Proteomes" id="UP001595530"/>
    </source>
</evidence>
<proteinExistence type="predicted"/>
<reference evidence="2" key="1">
    <citation type="journal article" date="2019" name="Int. J. Syst. Evol. Microbiol.">
        <title>The Global Catalogue of Microorganisms (GCM) 10K type strain sequencing project: providing services to taxonomists for standard genome sequencing and annotation.</title>
        <authorList>
            <consortium name="The Broad Institute Genomics Platform"/>
            <consortium name="The Broad Institute Genome Sequencing Center for Infectious Disease"/>
            <person name="Wu L."/>
            <person name="Ma J."/>
        </authorList>
    </citation>
    <scope>NUCLEOTIDE SEQUENCE [LARGE SCALE GENOMIC DNA]</scope>
    <source>
        <strain evidence="2">KCTC 42986</strain>
    </source>
</reference>